<dbReference type="Gene3D" id="2.40.33.10">
    <property type="entry name" value="PK beta-barrel domain-like"/>
    <property type="match status" value="1"/>
</dbReference>
<keyword evidence="6" id="KW-0547">Nucleotide-binding</keyword>
<evidence type="ECO:0000256" key="4">
    <source>
        <dbReference type="ARBA" id="ARBA00022679"/>
    </source>
</evidence>
<dbReference type="AlphaFoldDB" id="A0A928Y6S8"/>
<keyword evidence="4 13" id="KW-0808">Transferase</keyword>
<dbReference type="GO" id="GO:0005524">
    <property type="term" value="F:ATP binding"/>
    <property type="evidence" value="ECO:0007669"/>
    <property type="project" value="UniProtKB-KW"/>
</dbReference>
<dbReference type="InterPro" id="IPR001697">
    <property type="entry name" value="Pyr_Knase"/>
</dbReference>
<evidence type="ECO:0000256" key="8">
    <source>
        <dbReference type="ARBA" id="ARBA00022840"/>
    </source>
</evidence>
<proteinExistence type="inferred from homology"/>
<comment type="caution">
    <text evidence="16">The sequence shown here is derived from an EMBL/GenBank/DDBJ whole genome shotgun (WGS) entry which is preliminary data.</text>
</comment>
<dbReference type="InterPro" id="IPR036918">
    <property type="entry name" value="Pyrv_Knase_C_sf"/>
</dbReference>
<dbReference type="NCBIfam" id="TIGR01064">
    <property type="entry name" value="pyruv_kin"/>
    <property type="match status" value="1"/>
</dbReference>
<gene>
    <name evidence="16" type="primary">pyk</name>
    <name evidence="16" type="ORF">HS096_03525</name>
</gene>
<dbReference type="SUPFAM" id="SSF51621">
    <property type="entry name" value="Phosphoenolpyruvate/pyruvate domain"/>
    <property type="match status" value="1"/>
</dbReference>
<keyword evidence="7 13" id="KW-0418">Kinase</keyword>
<sequence>MIQKHKRTKIVCTIGPATDTVRAMIALGNAGMDVARLNFSHGTHASHAALLRRLRQAGRHLERPFAILQDLQGPKIRVGNLPDQGVLLRGEAVFSTSPNPAPGDIPVTLPSLHADVARGSRILLDDGLLECVVRRVDGHRIHCDVLQGGTLTSHKGLNLPGTHLRIPALSDKDRADAAFGVKAGVDFVAMSFIRTAKDVEDLRRMLKKTPGAAGIQIIGKIEKPEAIDHFDSILPLLDAVMVARGDLGIELRPETVPVIQKQIINACRHAGKPVIVATQMLDSMQRNPRATRAETSDVANAVADHTDAVMLSGETATGAFPVQAVRAMATAILAMERSVFDDLTPYALPADTHVTEIIGATVRVVSDALQHAPVLLLTASGATARAVSAYRPEARLFAVTHNERVARQLRLVWGQDAFFLKKQSSPEKQLRAALSLLQRKRLVKPSQLLVAVSGSSLRHAEGTNRIEIVRV</sequence>
<comment type="pathway">
    <text evidence="1 13">Carbohydrate degradation; glycolysis; pyruvate from D-glyceraldehyde 3-phosphate: step 5/5.</text>
</comment>
<comment type="similarity">
    <text evidence="2 13">Belongs to the pyruvate kinase family.</text>
</comment>
<evidence type="ECO:0000256" key="5">
    <source>
        <dbReference type="ARBA" id="ARBA00022723"/>
    </source>
</evidence>
<evidence type="ECO:0000256" key="12">
    <source>
        <dbReference type="NCBIfam" id="TIGR01064"/>
    </source>
</evidence>
<feature type="domain" description="Pyruvate kinase barrel" evidence="14">
    <location>
        <begin position="6"/>
        <end position="325"/>
    </location>
</feature>
<dbReference type="InterPro" id="IPR015806">
    <property type="entry name" value="Pyrv_Knase_insert_dom_sf"/>
</dbReference>
<evidence type="ECO:0000256" key="3">
    <source>
        <dbReference type="ARBA" id="ARBA00012142"/>
    </source>
</evidence>
<organism evidence="16 17">
    <name type="scientific">candidate division WWE3 bacterium</name>
    <dbReference type="NCBI Taxonomy" id="2053526"/>
    <lineage>
        <taxon>Bacteria</taxon>
        <taxon>Katanobacteria</taxon>
    </lineage>
</organism>
<dbReference type="InterPro" id="IPR015813">
    <property type="entry name" value="Pyrv/PenolPyrv_kinase-like_dom"/>
</dbReference>
<evidence type="ECO:0000256" key="13">
    <source>
        <dbReference type="RuleBase" id="RU000504"/>
    </source>
</evidence>
<evidence type="ECO:0000256" key="9">
    <source>
        <dbReference type="ARBA" id="ARBA00022842"/>
    </source>
</evidence>
<name>A0A928Y6S8_UNCKA</name>
<keyword evidence="5" id="KW-0479">Metal-binding</keyword>
<evidence type="ECO:0000259" key="15">
    <source>
        <dbReference type="Pfam" id="PF02887"/>
    </source>
</evidence>
<dbReference type="Gene3D" id="3.20.20.60">
    <property type="entry name" value="Phosphoenolpyruvate-binding domains"/>
    <property type="match status" value="1"/>
</dbReference>
<keyword evidence="9 13" id="KW-0460">Magnesium</keyword>
<dbReference type="InterPro" id="IPR015795">
    <property type="entry name" value="Pyrv_Knase_C"/>
</dbReference>
<dbReference type="Gene3D" id="3.40.1380.20">
    <property type="entry name" value="Pyruvate kinase, C-terminal domain"/>
    <property type="match status" value="1"/>
</dbReference>
<dbReference type="Proteomes" id="UP000710385">
    <property type="component" value="Unassembled WGS sequence"/>
</dbReference>
<dbReference type="GO" id="GO:0016301">
    <property type="term" value="F:kinase activity"/>
    <property type="evidence" value="ECO:0007669"/>
    <property type="project" value="UniProtKB-KW"/>
</dbReference>
<dbReference type="EC" id="2.7.1.40" evidence="3 12"/>
<dbReference type="Pfam" id="PF00224">
    <property type="entry name" value="PK"/>
    <property type="match status" value="1"/>
</dbReference>
<accession>A0A928Y6S8</accession>
<dbReference type="NCBIfam" id="NF004978">
    <property type="entry name" value="PRK06354.1"/>
    <property type="match status" value="1"/>
</dbReference>
<keyword evidence="11 16" id="KW-0670">Pyruvate</keyword>
<protein>
    <recommendedName>
        <fullName evidence="3 12">Pyruvate kinase</fullName>
        <ecNumber evidence="3 12">2.7.1.40</ecNumber>
    </recommendedName>
</protein>
<evidence type="ECO:0000256" key="11">
    <source>
        <dbReference type="ARBA" id="ARBA00023317"/>
    </source>
</evidence>
<evidence type="ECO:0000313" key="16">
    <source>
        <dbReference type="EMBL" id="MBE7525429.1"/>
    </source>
</evidence>
<evidence type="ECO:0000256" key="10">
    <source>
        <dbReference type="ARBA" id="ARBA00023152"/>
    </source>
</evidence>
<dbReference type="SUPFAM" id="SSF50800">
    <property type="entry name" value="PK beta-barrel domain-like"/>
    <property type="match status" value="1"/>
</dbReference>
<dbReference type="GO" id="GO:0004743">
    <property type="term" value="F:pyruvate kinase activity"/>
    <property type="evidence" value="ECO:0007669"/>
    <property type="project" value="UniProtKB-UniRule"/>
</dbReference>
<dbReference type="InterPro" id="IPR040442">
    <property type="entry name" value="Pyrv_kinase-like_dom_sf"/>
</dbReference>
<reference evidence="16" key="1">
    <citation type="submission" date="2020-05" db="EMBL/GenBank/DDBJ databases">
        <title>High-Quality Genomes of Partial-Nitritation/Anammox System by Hierarchical Clustering Based Hybrid Assembly.</title>
        <authorList>
            <person name="Liu L."/>
            <person name="Wang Y."/>
            <person name="Che Y."/>
            <person name="Chen Y."/>
            <person name="Xia Y."/>
            <person name="Luo R."/>
            <person name="Cheng S.H."/>
            <person name="Zheng C."/>
            <person name="Zhang T."/>
        </authorList>
    </citation>
    <scope>NUCLEOTIDE SEQUENCE</scope>
    <source>
        <strain evidence="16">H1_PAT1</strain>
    </source>
</reference>
<evidence type="ECO:0000256" key="1">
    <source>
        <dbReference type="ARBA" id="ARBA00004997"/>
    </source>
</evidence>
<evidence type="ECO:0000259" key="14">
    <source>
        <dbReference type="Pfam" id="PF00224"/>
    </source>
</evidence>
<evidence type="ECO:0000256" key="2">
    <source>
        <dbReference type="ARBA" id="ARBA00008663"/>
    </source>
</evidence>
<evidence type="ECO:0000256" key="6">
    <source>
        <dbReference type="ARBA" id="ARBA00022741"/>
    </source>
</evidence>
<keyword evidence="8" id="KW-0067">ATP-binding</keyword>
<dbReference type="InterPro" id="IPR011037">
    <property type="entry name" value="Pyrv_Knase-like_insert_dom_sf"/>
</dbReference>
<dbReference type="GO" id="GO:0030955">
    <property type="term" value="F:potassium ion binding"/>
    <property type="evidence" value="ECO:0007669"/>
    <property type="project" value="UniProtKB-UniRule"/>
</dbReference>
<keyword evidence="10 13" id="KW-0324">Glycolysis</keyword>
<dbReference type="PRINTS" id="PR01050">
    <property type="entry name" value="PYRUVTKNASE"/>
</dbReference>
<dbReference type="EMBL" id="JABTTY010000001">
    <property type="protein sequence ID" value="MBE7525429.1"/>
    <property type="molecule type" value="Genomic_DNA"/>
</dbReference>
<comment type="catalytic activity">
    <reaction evidence="13">
        <text>pyruvate + ATP = phosphoenolpyruvate + ADP + H(+)</text>
        <dbReference type="Rhea" id="RHEA:18157"/>
        <dbReference type="ChEBI" id="CHEBI:15361"/>
        <dbReference type="ChEBI" id="CHEBI:15378"/>
        <dbReference type="ChEBI" id="CHEBI:30616"/>
        <dbReference type="ChEBI" id="CHEBI:58702"/>
        <dbReference type="ChEBI" id="CHEBI:456216"/>
        <dbReference type="EC" id="2.7.1.40"/>
    </reaction>
</comment>
<dbReference type="NCBIfam" id="NF004491">
    <property type="entry name" value="PRK05826.1"/>
    <property type="match status" value="1"/>
</dbReference>
<evidence type="ECO:0000256" key="7">
    <source>
        <dbReference type="ARBA" id="ARBA00022777"/>
    </source>
</evidence>
<dbReference type="Pfam" id="PF02887">
    <property type="entry name" value="PK_C"/>
    <property type="match status" value="1"/>
</dbReference>
<dbReference type="InterPro" id="IPR015793">
    <property type="entry name" value="Pyrv_Knase_brl"/>
</dbReference>
<dbReference type="PANTHER" id="PTHR11817">
    <property type="entry name" value="PYRUVATE KINASE"/>
    <property type="match status" value="1"/>
</dbReference>
<dbReference type="SUPFAM" id="SSF52935">
    <property type="entry name" value="PK C-terminal domain-like"/>
    <property type="match status" value="1"/>
</dbReference>
<feature type="domain" description="Pyruvate kinase C-terminal" evidence="15">
    <location>
        <begin position="360"/>
        <end position="469"/>
    </location>
</feature>
<evidence type="ECO:0000313" key="17">
    <source>
        <dbReference type="Proteomes" id="UP000710385"/>
    </source>
</evidence>
<dbReference type="GO" id="GO:0000287">
    <property type="term" value="F:magnesium ion binding"/>
    <property type="evidence" value="ECO:0007669"/>
    <property type="project" value="UniProtKB-UniRule"/>
</dbReference>